<dbReference type="PANTHER" id="PTHR46306:SF1">
    <property type="entry name" value="BTB_POZ DOMAIN-CONTAINING PROTEIN 9"/>
    <property type="match status" value="1"/>
</dbReference>
<dbReference type="Bgee" id="FBgn0244840">
    <property type="expression patterns" value="Expressed in female reproductive system and 2 other cell types or tissues"/>
</dbReference>
<dbReference type="GO" id="GO:0050804">
    <property type="term" value="P:modulation of chemical synaptic transmission"/>
    <property type="evidence" value="ECO:0007669"/>
    <property type="project" value="TreeGrafter"/>
</dbReference>
<dbReference type="GO" id="GO:0005737">
    <property type="term" value="C:cytoplasm"/>
    <property type="evidence" value="ECO:0007669"/>
    <property type="project" value="TreeGrafter"/>
</dbReference>
<evidence type="ECO:0000313" key="2">
    <source>
        <dbReference type="RefSeq" id="XP_015043233.1"/>
    </source>
</evidence>
<dbReference type="InterPro" id="IPR011333">
    <property type="entry name" value="SKP1/BTB/POZ_sf"/>
</dbReference>
<name>A0A0R3P4R1_DROPS</name>
<dbReference type="GO" id="GO:0008344">
    <property type="term" value="P:adult locomotory behavior"/>
    <property type="evidence" value="ECO:0007669"/>
    <property type="project" value="TreeGrafter"/>
</dbReference>
<keyword evidence="1" id="KW-1185">Reference proteome</keyword>
<reference evidence="2" key="1">
    <citation type="submission" date="2025-08" db="UniProtKB">
        <authorList>
            <consortium name="RefSeq"/>
        </authorList>
    </citation>
    <scope>IDENTIFICATION</scope>
    <source>
        <strain evidence="2">MV-25-SWS-2005</strain>
        <tissue evidence="2">Whole body</tissue>
    </source>
</reference>
<dbReference type="GeneID" id="6900733"/>
<sequence>MSTEENNALGFISDMSRLCMNELYSDVIFLVEDQRLPGHRNILAARSEYFRALLYGDMAERAGNSAGGDV</sequence>
<dbReference type="GO" id="GO:0048512">
    <property type="term" value="P:circadian behavior"/>
    <property type="evidence" value="ECO:0007669"/>
    <property type="project" value="TreeGrafter"/>
</dbReference>
<dbReference type="STRING" id="46245.A0A0R3P4R1"/>
<proteinExistence type="predicted"/>
<protein>
    <submittedName>
        <fullName evidence="2">BTB/POZ domain-containing protein 9-like</fullName>
    </submittedName>
</protein>
<dbReference type="eggNOG" id="KOG4350">
    <property type="taxonomic scope" value="Eukaryota"/>
</dbReference>
<dbReference type="Pfam" id="PF00651">
    <property type="entry name" value="BTB"/>
    <property type="match status" value="1"/>
</dbReference>
<dbReference type="PROSITE" id="PS50097">
    <property type="entry name" value="BTB"/>
    <property type="match status" value="1"/>
</dbReference>
<dbReference type="KEGG" id="dpo:6900733"/>
<dbReference type="AlphaFoldDB" id="A0A0R3P4R1"/>
<gene>
    <name evidence="2" type="primary">LOC6900733</name>
</gene>
<dbReference type="Gene3D" id="3.30.710.10">
    <property type="entry name" value="Potassium Channel Kv1.1, Chain A"/>
    <property type="match status" value="1"/>
</dbReference>
<dbReference type="RefSeq" id="XP_015043233.1">
    <property type="nucleotide sequence ID" value="XM_015187747.2"/>
</dbReference>
<evidence type="ECO:0000313" key="1">
    <source>
        <dbReference type="Proteomes" id="UP000001819"/>
    </source>
</evidence>
<dbReference type="InterPro" id="IPR052407">
    <property type="entry name" value="BTB_POZ_domain_cont_9"/>
</dbReference>
<accession>A0A6I8VKE8</accession>
<dbReference type="PANTHER" id="PTHR46306">
    <property type="entry name" value="BTB/POZ DOMAIN-CONTAINING PROTEIN 9"/>
    <property type="match status" value="1"/>
</dbReference>
<dbReference type="Proteomes" id="UP000001819">
    <property type="component" value="Chromosome X"/>
</dbReference>
<organism evidence="1 2">
    <name type="scientific">Drosophila pseudoobscura pseudoobscura</name>
    <name type="common">Fruit fly</name>
    <dbReference type="NCBI Taxonomy" id="46245"/>
    <lineage>
        <taxon>Eukaryota</taxon>
        <taxon>Metazoa</taxon>
        <taxon>Ecdysozoa</taxon>
        <taxon>Arthropoda</taxon>
        <taxon>Hexapoda</taxon>
        <taxon>Insecta</taxon>
        <taxon>Pterygota</taxon>
        <taxon>Neoptera</taxon>
        <taxon>Endopterygota</taxon>
        <taxon>Diptera</taxon>
        <taxon>Brachycera</taxon>
        <taxon>Muscomorpha</taxon>
        <taxon>Ephydroidea</taxon>
        <taxon>Drosophilidae</taxon>
        <taxon>Drosophila</taxon>
        <taxon>Sophophora</taxon>
    </lineage>
</organism>
<dbReference type="InterPro" id="IPR000210">
    <property type="entry name" value="BTB/POZ_dom"/>
</dbReference>
<dbReference type="InParanoid" id="A0A0R3P4R1"/>
<accession>A0A0R3P4R1</accession>
<dbReference type="SUPFAM" id="SSF54695">
    <property type="entry name" value="POZ domain"/>
    <property type="match status" value="1"/>
</dbReference>
<dbReference type="ExpressionAtlas" id="A0A0R3P4R1">
    <property type="expression patterns" value="baseline"/>
</dbReference>